<evidence type="ECO:0000256" key="11">
    <source>
        <dbReference type="SAM" id="MobiDB-lite"/>
    </source>
</evidence>
<sequence>MDHLPASSSDTVNRCIAGAASGAASSVVICPLDVIKTRLQGRGGLQLWTLASVSKRRTFNNRGLIGTARAVWRERGFFGMYQGLGPTMLATLPRGAIYFAVYHKVSDSLRKTFPAQPMWTASLAAVVGGCCSIMITNPLWVIKTRLMSQRLVTAHNTSREYKSAVDAARKMYSREGMTSFYSGLTPAMLGVTHLAIQFPLYEWLKRYLTGSGLGSWHTDEGLLQILGILTASSASKATATLATYPHEVIRTRLQTQQSIRRGGQDLAQSGGGESGKQKLPREGEPGVLRQKYPLPYRGIVGTLRTILLEEGWRALYSGMGTSLIGAIPASATAMLVYEVFLHLLSSRIPVSS</sequence>
<proteinExistence type="inferred from homology"/>
<evidence type="ECO:0000256" key="9">
    <source>
        <dbReference type="PROSITE-ProRule" id="PRU00282"/>
    </source>
</evidence>
<feature type="transmembrane region" description="Helical" evidence="12">
    <location>
        <begin position="121"/>
        <end position="142"/>
    </location>
</feature>
<reference evidence="13 14" key="1">
    <citation type="submission" date="2016-07" db="EMBL/GenBank/DDBJ databases">
        <title>Comparative genomics of the entomopathogenic fungus Beauveria bassiana.</title>
        <authorList>
            <person name="Valero Jimenez C.A."/>
            <person name="Zwaan B.J."/>
            <person name="Van Kan J.A."/>
            <person name="Takken W."/>
            <person name="Debets A.J."/>
            <person name="Schoustra S.E."/>
            <person name="Koenraadt C.J."/>
        </authorList>
    </citation>
    <scope>NUCLEOTIDE SEQUENCE [LARGE SCALE GENOMIC DNA]</scope>
    <source>
        <strain evidence="13 14">ARSEF 8028</strain>
    </source>
</reference>
<comment type="similarity">
    <text evidence="10">Belongs to the mitochondrial carrier (TC 2.A.29) family.</text>
</comment>
<evidence type="ECO:0000256" key="5">
    <source>
        <dbReference type="ARBA" id="ARBA00022792"/>
    </source>
</evidence>
<feature type="transmembrane region" description="Helical" evidence="12">
    <location>
        <begin position="314"/>
        <end position="337"/>
    </location>
</feature>
<organism evidence="13 14">
    <name type="scientific">Beauveria bassiana</name>
    <name type="common">White muscardine disease fungus</name>
    <name type="synonym">Tritirachium shiotae</name>
    <dbReference type="NCBI Taxonomy" id="176275"/>
    <lineage>
        <taxon>Eukaryota</taxon>
        <taxon>Fungi</taxon>
        <taxon>Dikarya</taxon>
        <taxon>Ascomycota</taxon>
        <taxon>Pezizomycotina</taxon>
        <taxon>Sordariomycetes</taxon>
        <taxon>Hypocreomycetidae</taxon>
        <taxon>Hypocreales</taxon>
        <taxon>Cordycipitaceae</taxon>
        <taxon>Beauveria</taxon>
    </lineage>
</organism>
<feature type="repeat" description="Solcar" evidence="9">
    <location>
        <begin position="9"/>
        <end position="108"/>
    </location>
</feature>
<feature type="transmembrane region" description="Helical" evidence="12">
    <location>
        <begin position="221"/>
        <end position="244"/>
    </location>
</feature>
<keyword evidence="5" id="KW-0999">Mitochondrion inner membrane</keyword>
<dbReference type="AlphaFoldDB" id="A0A2S7Y9X8"/>
<comment type="caution">
    <text evidence="13">The sequence shown here is derived from an EMBL/GenBank/DDBJ whole genome shotgun (WGS) entry which is preliminary data.</text>
</comment>
<dbReference type="Proteomes" id="UP000237441">
    <property type="component" value="Unassembled WGS sequence"/>
</dbReference>
<dbReference type="GO" id="GO:0015218">
    <property type="term" value="F:pyrimidine nucleotide transmembrane transporter activity"/>
    <property type="evidence" value="ECO:0007669"/>
    <property type="project" value="InterPro"/>
</dbReference>
<evidence type="ECO:0000256" key="10">
    <source>
        <dbReference type="RuleBase" id="RU000488"/>
    </source>
</evidence>
<evidence type="ECO:0000256" key="1">
    <source>
        <dbReference type="ARBA" id="ARBA00004448"/>
    </source>
</evidence>
<feature type="transmembrane region" description="Helical" evidence="12">
    <location>
        <begin position="83"/>
        <end position="101"/>
    </location>
</feature>
<evidence type="ECO:0000256" key="2">
    <source>
        <dbReference type="ARBA" id="ARBA00022448"/>
    </source>
</evidence>
<accession>A0A2S7Y9X8</accession>
<comment type="subcellular location">
    <subcellularLocation>
        <location evidence="1">Mitochondrion inner membrane</location>
        <topology evidence="1">Multi-pass membrane protein</topology>
    </subcellularLocation>
</comment>
<feature type="repeat" description="Solcar" evidence="9">
    <location>
        <begin position="116"/>
        <end position="207"/>
    </location>
</feature>
<feature type="compositionally biased region" description="Basic and acidic residues" evidence="11">
    <location>
        <begin position="275"/>
        <end position="284"/>
    </location>
</feature>
<feature type="transmembrane region" description="Helical" evidence="12">
    <location>
        <begin position="179"/>
        <end position="201"/>
    </location>
</feature>
<name>A0A2S7Y9X8_BEABA</name>
<dbReference type="SUPFAM" id="SSF103506">
    <property type="entry name" value="Mitochondrial carrier"/>
    <property type="match status" value="1"/>
</dbReference>
<evidence type="ECO:0008006" key="15">
    <source>
        <dbReference type="Google" id="ProtNLM"/>
    </source>
</evidence>
<keyword evidence="3 9" id="KW-0812">Transmembrane</keyword>
<dbReference type="InterPro" id="IPR023395">
    <property type="entry name" value="MCP_dom_sf"/>
</dbReference>
<dbReference type="OrthoDB" id="10266426at2759"/>
<keyword evidence="8 9" id="KW-0472">Membrane</keyword>
<gene>
    <name evidence="13" type="ORF">BB8028_0003g15950</name>
</gene>
<dbReference type="InterPro" id="IPR049562">
    <property type="entry name" value="SLC25A33/36-like"/>
</dbReference>
<feature type="region of interest" description="Disordered" evidence="11">
    <location>
        <begin position="256"/>
        <end position="286"/>
    </location>
</feature>
<dbReference type="Pfam" id="PF00153">
    <property type="entry name" value="Mito_carr"/>
    <property type="match status" value="3"/>
</dbReference>
<dbReference type="PANTHER" id="PTHR45829">
    <property type="entry name" value="MITOCHONDRIAL CARRIER PROTEIN RIM2"/>
    <property type="match status" value="1"/>
</dbReference>
<evidence type="ECO:0000256" key="3">
    <source>
        <dbReference type="ARBA" id="ARBA00022692"/>
    </source>
</evidence>
<evidence type="ECO:0000256" key="8">
    <source>
        <dbReference type="ARBA" id="ARBA00023136"/>
    </source>
</evidence>
<dbReference type="PROSITE" id="PS50920">
    <property type="entry name" value="SOLCAR"/>
    <property type="match status" value="3"/>
</dbReference>
<keyword evidence="7" id="KW-0496">Mitochondrion</keyword>
<dbReference type="EMBL" id="JRHA01000003">
    <property type="protein sequence ID" value="PQK12980.1"/>
    <property type="molecule type" value="Genomic_DNA"/>
</dbReference>
<keyword evidence="2 10" id="KW-0813">Transport</keyword>
<dbReference type="GO" id="GO:0005743">
    <property type="term" value="C:mitochondrial inner membrane"/>
    <property type="evidence" value="ECO:0007669"/>
    <property type="project" value="UniProtKB-SubCell"/>
</dbReference>
<dbReference type="InterPro" id="IPR002067">
    <property type="entry name" value="MCP"/>
</dbReference>
<feature type="repeat" description="Solcar" evidence="9">
    <location>
        <begin position="223"/>
        <end position="343"/>
    </location>
</feature>
<protein>
    <recommendedName>
        <fullName evidence="15">Mitochondrial carrier protein</fullName>
    </recommendedName>
</protein>
<evidence type="ECO:0000256" key="4">
    <source>
        <dbReference type="ARBA" id="ARBA00022737"/>
    </source>
</evidence>
<dbReference type="GO" id="GO:1990519">
    <property type="term" value="P:pyrimidine nucleotide import into mitochondrion"/>
    <property type="evidence" value="ECO:0007669"/>
    <property type="project" value="TreeGrafter"/>
</dbReference>
<evidence type="ECO:0000313" key="13">
    <source>
        <dbReference type="EMBL" id="PQK12980.1"/>
    </source>
</evidence>
<evidence type="ECO:0000256" key="7">
    <source>
        <dbReference type="ARBA" id="ARBA00023128"/>
    </source>
</evidence>
<keyword evidence="4" id="KW-0677">Repeat</keyword>
<dbReference type="Gene3D" id="1.50.40.10">
    <property type="entry name" value="Mitochondrial carrier domain"/>
    <property type="match status" value="1"/>
</dbReference>
<dbReference type="PANTHER" id="PTHR45829:SF1">
    <property type="entry name" value="CARRIER PROTEIN, PUTATIVE (AFU_ORTHOLOGUE AFUA_4G06780)-RELATED"/>
    <property type="match status" value="1"/>
</dbReference>
<evidence type="ECO:0000256" key="6">
    <source>
        <dbReference type="ARBA" id="ARBA00022989"/>
    </source>
</evidence>
<evidence type="ECO:0000313" key="14">
    <source>
        <dbReference type="Proteomes" id="UP000237441"/>
    </source>
</evidence>
<dbReference type="InterPro" id="IPR018108">
    <property type="entry name" value="MCP_transmembrane"/>
</dbReference>
<keyword evidence="6 12" id="KW-1133">Transmembrane helix</keyword>
<dbReference type="PRINTS" id="PR00926">
    <property type="entry name" value="MITOCARRIER"/>
</dbReference>
<evidence type="ECO:0000256" key="12">
    <source>
        <dbReference type="SAM" id="Phobius"/>
    </source>
</evidence>